<name>A0A815QBI9_9BILA</name>
<gene>
    <name evidence="2" type="ORF">VCS650_LOCUS40048</name>
</gene>
<evidence type="ECO:0000313" key="2">
    <source>
        <dbReference type="EMBL" id="CAF1461091.1"/>
    </source>
</evidence>
<evidence type="ECO:0000313" key="3">
    <source>
        <dbReference type="Proteomes" id="UP000663891"/>
    </source>
</evidence>
<sequence>MYLEIHLVICGLAEDVESFFYEPYKGANEDPMEFAEGVATGVQILVGSAVGAFSKIIGVLENGLAALTFDDDYKISRIRRKEPSTHATTDIAVGGKNVVMKLDNGKYAKTDTYVAHITCSDSPSSWLLATSKRLLFIPEISFLEPIVKPNLNQVQILTKDPKKTRALRSTRSFGKMVHYRNISEARVK</sequence>
<organism evidence="2 3">
    <name type="scientific">Adineta steineri</name>
    <dbReference type="NCBI Taxonomy" id="433720"/>
    <lineage>
        <taxon>Eukaryota</taxon>
        <taxon>Metazoa</taxon>
        <taxon>Spiralia</taxon>
        <taxon>Gnathifera</taxon>
        <taxon>Rotifera</taxon>
        <taxon>Eurotatoria</taxon>
        <taxon>Bdelloidea</taxon>
        <taxon>Adinetida</taxon>
        <taxon>Adinetidae</taxon>
        <taxon>Adineta</taxon>
    </lineage>
</organism>
<dbReference type="OrthoDB" id="428159at2759"/>
<dbReference type="AlphaFoldDB" id="A0A815QBI9"/>
<protein>
    <recommendedName>
        <fullName evidence="1">Intermembrane lipid transfer protein VPS13-like C-terminal domain-containing protein</fullName>
    </recommendedName>
</protein>
<dbReference type="Proteomes" id="UP000663891">
    <property type="component" value="Unassembled WGS sequence"/>
</dbReference>
<proteinExistence type="predicted"/>
<dbReference type="InterPro" id="IPR056748">
    <property type="entry name" value="VPS13-like_C"/>
</dbReference>
<evidence type="ECO:0000259" key="1">
    <source>
        <dbReference type="Pfam" id="PF25037"/>
    </source>
</evidence>
<dbReference type="Pfam" id="PF25037">
    <property type="entry name" value="VPS13_C"/>
    <property type="match status" value="1"/>
</dbReference>
<reference evidence="2" key="1">
    <citation type="submission" date="2021-02" db="EMBL/GenBank/DDBJ databases">
        <authorList>
            <person name="Nowell W R."/>
        </authorList>
    </citation>
    <scope>NUCLEOTIDE SEQUENCE</scope>
</reference>
<comment type="caution">
    <text evidence="2">The sequence shown here is derived from an EMBL/GenBank/DDBJ whole genome shotgun (WGS) entry which is preliminary data.</text>
</comment>
<accession>A0A815QBI9</accession>
<feature type="domain" description="Intermembrane lipid transfer protein VPS13-like C-terminal" evidence="1">
    <location>
        <begin position="95"/>
        <end position="139"/>
    </location>
</feature>
<dbReference type="EMBL" id="CAJNON010001420">
    <property type="protein sequence ID" value="CAF1461091.1"/>
    <property type="molecule type" value="Genomic_DNA"/>
</dbReference>